<sequence>MTAAAQSGMAEAIDTVQVILSKITDAVETARKGFQGTAGDAFQGAATAWDGEALKLKNLLSEFEAQVGVGKTTFANMDQESGDGFMKLTNL</sequence>
<dbReference type="InterPro" id="IPR036689">
    <property type="entry name" value="ESAT-6-like_sf"/>
</dbReference>
<organism evidence="1 2">
    <name type="scientific">Nocardia acididurans</name>
    <dbReference type="NCBI Taxonomy" id="2802282"/>
    <lineage>
        <taxon>Bacteria</taxon>
        <taxon>Bacillati</taxon>
        <taxon>Actinomycetota</taxon>
        <taxon>Actinomycetes</taxon>
        <taxon>Mycobacteriales</taxon>
        <taxon>Nocardiaceae</taxon>
        <taxon>Nocardia</taxon>
    </lineage>
</organism>
<dbReference type="RefSeq" id="WP_201946920.1">
    <property type="nucleotide sequence ID" value="NZ_JAERRJ010000004.1"/>
</dbReference>
<comment type="caution">
    <text evidence="1">The sequence shown here is derived from an EMBL/GenBank/DDBJ whole genome shotgun (WGS) entry which is preliminary data.</text>
</comment>
<dbReference type="EMBL" id="JAERRJ010000004">
    <property type="protein sequence ID" value="MBL1075174.1"/>
    <property type="molecule type" value="Genomic_DNA"/>
</dbReference>
<dbReference type="InterPro" id="IPR010310">
    <property type="entry name" value="T7SS_ESAT-6-like"/>
</dbReference>
<accession>A0ABS1M5U7</accession>
<gene>
    <name evidence="1" type="ORF">JK358_12305</name>
</gene>
<reference evidence="1 2" key="1">
    <citation type="submission" date="2021-01" db="EMBL/GenBank/DDBJ databases">
        <title>WGS of actinomycetes isolated from Thailand.</title>
        <authorList>
            <person name="Thawai C."/>
        </authorList>
    </citation>
    <scope>NUCLEOTIDE SEQUENCE [LARGE SCALE GENOMIC DNA]</scope>
    <source>
        <strain evidence="1 2">LPG 2</strain>
    </source>
</reference>
<evidence type="ECO:0000313" key="1">
    <source>
        <dbReference type="EMBL" id="MBL1075174.1"/>
    </source>
</evidence>
<dbReference type="Gene3D" id="1.10.287.1060">
    <property type="entry name" value="ESAT-6-like"/>
    <property type="match status" value="1"/>
</dbReference>
<evidence type="ECO:0000313" key="2">
    <source>
        <dbReference type="Proteomes" id="UP000602198"/>
    </source>
</evidence>
<name>A0ABS1M5U7_9NOCA</name>
<dbReference type="SUPFAM" id="SSF140453">
    <property type="entry name" value="EsxAB dimer-like"/>
    <property type="match status" value="1"/>
</dbReference>
<proteinExistence type="predicted"/>
<dbReference type="Proteomes" id="UP000602198">
    <property type="component" value="Unassembled WGS sequence"/>
</dbReference>
<keyword evidence="2" id="KW-1185">Reference proteome</keyword>
<protein>
    <submittedName>
        <fullName evidence="1">WXG100 family type VII secretion target</fullName>
    </submittedName>
</protein>
<dbReference type="Pfam" id="PF06013">
    <property type="entry name" value="WXG100"/>
    <property type="match status" value="1"/>
</dbReference>